<evidence type="ECO:0000313" key="3">
    <source>
        <dbReference type="EMBL" id="MBE6266532.1"/>
    </source>
</evidence>
<organism evidence="3 4">
    <name type="scientific">Xylanibacter ruminicola</name>
    <name type="common">Prevotella ruminicola</name>
    <dbReference type="NCBI Taxonomy" id="839"/>
    <lineage>
        <taxon>Bacteria</taxon>
        <taxon>Pseudomonadati</taxon>
        <taxon>Bacteroidota</taxon>
        <taxon>Bacteroidia</taxon>
        <taxon>Bacteroidales</taxon>
        <taxon>Prevotellaceae</taxon>
        <taxon>Xylanibacter</taxon>
    </lineage>
</organism>
<dbReference type="Proteomes" id="UP000763088">
    <property type="component" value="Unassembled WGS sequence"/>
</dbReference>
<sequence>MIKPNLIICLLLFCCAEAFCVPAKRVTRIVHQEDGTSLNIVLCGDECLHFYATDDGYPVVEDQKGLFCYASLCQKSLVSTGIIAHNLGDRAEKEIQYVNSLDKDVRMVLPEIWAERMALNGTPGGLVKTRGDGAKNRKNYIGEKKGLVILVEFANLGMSGTDSQREFYRMFNENGYNENNHIGSVHDYFYAQSYGKFDLAFDVVGPVTLSQNFDYYGSNRDGDDGNDQHPGTMVAEACRLVDHHVNFADYDWNGDGEVEQVFIVYAGYGESNGAPSTTIWPHKSSLTSSSRVNDGDGAIMLDGVKIDTYACSCELAGISGNTKNGIGTACHEFSHCLGLPDFYDVKYNGGFGMNYWDLMSSGAHSGPQNNGEVPCGYSAYERWYAGWLEYVELNEPTIISGMPNLGDEPLAYIVYNDNHHDEYYILENRQNKEWFSYVKDANDCHGLIVTHVDYDEEAWTMNNVNTNIDHQRMNIIPADNSFGTIKTYDDAKSYFVTKKELRGDPFPGISNITSLTNTSHVNVGGKLFNRNTDGTYNMNKAIEEIRETDGVVSFVFMGGVFVSSPKVSAPSNIVANGFTANWEPVDGVDSYSIEITELVEQGAAVDNILISENMDRFKTNPKMGDGFNDLSSNLDEYMGNKGWSGIKVFTSPYGAKLGTSSVNGSLISPEFSSTNQCVTIVFTARTSESDGADLEIIIQKPDGEVYTFFDVPVDKALLPYVVNLEDVKVGNYKITITSTSRVYVGKLTVYDGFYVKDESKDDFIDVNTTTAPRNKVVVNDVASNSYTFENLNGQNYRYRVRAYIDKAASDWSDYMSVLLSSGMRFVMNDDKYAPMQYYMLNGQRVTSINHPGLYIVKQGNRKVKLIKK</sequence>
<reference evidence="3" key="1">
    <citation type="submission" date="2019-04" db="EMBL/GenBank/DDBJ databases">
        <title>Evolution of Biomass-Degrading Anaerobic Consortia Revealed by Metagenomics.</title>
        <authorList>
            <person name="Peng X."/>
        </authorList>
    </citation>
    <scope>NUCLEOTIDE SEQUENCE</scope>
    <source>
        <strain evidence="3">SIG141</strain>
    </source>
</reference>
<keyword evidence="3" id="KW-0645">Protease</keyword>
<evidence type="ECO:0000259" key="2">
    <source>
        <dbReference type="Pfam" id="PF05547"/>
    </source>
</evidence>
<dbReference type="GO" id="GO:0006508">
    <property type="term" value="P:proteolysis"/>
    <property type="evidence" value="ECO:0007669"/>
    <property type="project" value="InterPro"/>
</dbReference>
<comment type="caution">
    <text evidence="3">The sequence shown here is derived from an EMBL/GenBank/DDBJ whole genome shotgun (WGS) entry which is preliminary data.</text>
</comment>
<feature type="chain" id="PRO_5037964007" evidence="1">
    <location>
        <begin position="19"/>
        <end position="868"/>
    </location>
</feature>
<evidence type="ECO:0000256" key="1">
    <source>
        <dbReference type="SAM" id="SignalP"/>
    </source>
</evidence>
<dbReference type="PANTHER" id="PTHR41775:SF1">
    <property type="entry name" value="PEPTIDASE M6-LIKE DOMAIN-CONTAINING PROTEIN"/>
    <property type="match status" value="1"/>
</dbReference>
<dbReference type="GO" id="GO:0008237">
    <property type="term" value="F:metallopeptidase activity"/>
    <property type="evidence" value="ECO:0007669"/>
    <property type="project" value="UniProtKB-KW"/>
</dbReference>
<dbReference type="AlphaFoldDB" id="A0A928BT65"/>
<keyword evidence="3" id="KW-0378">Hydrolase</keyword>
<dbReference type="InterPro" id="IPR008757">
    <property type="entry name" value="Peptidase_M6-like_domain"/>
</dbReference>
<feature type="signal peptide" evidence="1">
    <location>
        <begin position="1"/>
        <end position="18"/>
    </location>
</feature>
<gene>
    <name evidence="3" type="ORF">E7102_08690</name>
</gene>
<name>A0A928BT65_XYLRU</name>
<proteinExistence type="predicted"/>
<dbReference type="PANTHER" id="PTHR41775">
    <property type="entry name" value="SECRETED PROTEIN-RELATED"/>
    <property type="match status" value="1"/>
</dbReference>
<dbReference type="InterPro" id="IPR003961">
    <property type="entry name" value="FN3_dom"/>
</dbReference>
<evidence type="ECO:0000313" key="4">
    <source>
        <dbReference type="Proteomes" id="UP000763088"/>
    </source>
</evidence>
<keyword evidence="1" id="KW-0732">Signal</keyword>
<feature type="domain" description="Peptidase M6-like" evidence="2">
    <location>
        <begin position="162"/>
        <end position="384"/>
    </location>
</feature>
<dbReference type="EMBL" id="SUYD01000010">
    <property type="protein sequence ID" value="MBE6266532.1"/>
    <property type="molecule type" value="Genomic_DNA"/>
</dbReference>
<keyword evidence="3" id="KW-0482">Metalloprotease</keyword>
<dbReference type="CDD" id="cd00063">
    <property type="entry name" value="FN3"/>
    <property type="match status" value="1"/>
</dbReference>
<dbReference type="NCBIfam" id="TIGR03296">
    <property type="entry name" value="M6dom_TIGR03296"/>
    <property type="match status" value="1"/>
</dbReference>
<dbReference type="SUPFAM" id="SSF55486">
    <property type="entry name" value="Metalloproteases ('zincins'), catalytic domain"/>
    <property type="match status" value="1"/>
</dbReference>
<protein>
    <submittedName>
        <fullName evidence="3">M6 family metalloprotease domain-containing protein</fullName>
    </submittedName>
</protein>
<dbReference type="Pfam" id="PF05547">
    <property type="entry name" value="Peptidase_M6"/>
    <property type="match status" value="1"/>
</dbReference>
<accession>A0A928BT65</accession>